<evidence type="ECO:0000256" key="10">
    <source>
        <dbReference type="RuleBase" id="RU000537"/>
    </source>
</evidence>
<dbReference type="PIRSF" id="PIRSF004557">
    <property type="entry name" value="SecY"/>
    <property type="match status" value="1"/>
</dbReference>
<feature type="transmembrane region" description="Helical" evidence="9">
    <location>
        <begin position="411"/>
        <end position="431"/>
    </location>
</feature>
<feature type="transmembrane region" description="Helical" evidence="9">
    <location>
        <begin position="283"/>
        <end position="303"/>
    </location>
</feature>
<dbReference type="PANTHER" id="PTHR10906">
    <property type="entry name" value="SECY/SEC61-ALPHA FAMILY MEMBER"/>
    <property type="match status" value="1"/>
</dbReference>
<dbReference type="InterPro" id="IPR002208">
    <property type="entry name" value="SecY/SEC61-alpha"/>
</dbReference>
<gene>
    <name evidence="9 13" type="primary">secY</name>
    <name evidence="13" type="ORF">GCM10010201_16630</name>
</gene>
<dbReference type="RefSeq" id="WP_344170753.1">
    <property type="nucleotide sequence ID" value="NZ_BAAARY010000005.1"/>
</dbReference>
<dbReference type="InterPro" id="IPR026593">
    <property type="entry name" value="SecY"/>
</dbReference>
<accession>A0ABP6APH7</accession>
<comment type="caution">
    <text evidence="13">The sequence shown here is derived from an EMBL/GenBank/DDBJ whole genome shotgun (WGS) entry which is preliminary data.</text>
</comment>
<feature type="transmembrane region" description="Helical" evidence="9">
    <location>
        <begin position="166"/>
        <end position="190"/>
    </location>
</feature>
<dbReference type="InterPro" id="IPR030659">
    <property type="entry name" value="SecY_CS"/>
</dbReference>
<reference evidence="14" key="1">
    <citation type="journal article" date="2019" name="Int. J. Syst. Evol. Microbiol.">
        <title>The Global Catalogue of Microorganisms (GCM) 10K type strain sequencing project: providing services to taxonomists for standard genome sequencing and annotation.</title>
        <authorList>
            <consortium name="The Broad Institute Genomics Platform"/>
            <consortium name="The Broad Institute Genome Sequencing Center for Infectious Disease"/>
            <person name="Wu L."/>
            <person name="Ma J."/>
        </authorList>
    </citation>
    <scope>NUCLEOTIDE SEQUENCE [LARGE SCALE GENOMIC DNA]</scope>
    <source>
        <strain evidence="14">JCM 3367</strain>
    </source>
</reference>
<comment type="subunit">
    <text evidence="9">Component of the Sec protein translocase complex. Heterotrimer consisting of SecY, SecE and SecG subunits. The heterotrimers can form oligomers, although 1 heterotrimer is thought to be able to translocate proteins. Interacts with the ribosome. Interacts with SecDF, and other proteins may be involved. Interacts with SecA.</text>
</comment>
<keyword evidence="5 9" id="KW-0653">Protein transport</keyword>
<dbReference type="HAMAP" id="MF_01465">
    <property type="entry name" value="SecY"/>
    <property type="match status" value="1"/>
</dbReference>
<feature type="transmembrane region" description="Helical" evidence="9">
    <location>
        <begin position="56"/>
        <end position="75"/>
    </location>
</feature>
<dbReference type="PRINTS" id="PR00303">
    <property type="entry name" value="SECYTRNLCASE"/>
</dbReference>
<evidence type="ECO:0000256" key="3">
    <source>
        <dbReference type="ARBA" id="ARBA00022448"/>
    </source>
</evidence>
<feature type="transmembrane region" description="Helical" evidence="9">
    <location>
        <begin position="197"/>
        <end position="216"/>
    </location>
</feature>
<evidence type="ECO:0000313" key="14">
    <source>
        <dbReference type="Proteomes" id="UP001499978"/>
    </source>
</evidence>
<evidence type="ECO:0000256" key="8">
    <source>
        <dbReference type="ARBA" id="ARBA00023136"/>
    </source>
</evidence>
<dbReference type="SUPFAM" id="SSF103491">
    <property type="entry name" value="Preprotein translocase SecY subunit"/>
    <property type="match status" value="1"/>
</dbReference>
<keyword evidence="14" id="KW-1185">Reference proteome</keyword>
<dbReference type="Pfam" id="PF00344">
    <property type="entry name" value="SecY"/>
    <property type="match status" value="1"/>
</dbReference>
<comment type="caution">
    <text evidence="9">Lacks conserved residue(s) required for the propagation of feature annotation.</text>
</comment>
<comment type="subcellular location">
    <subcellularLocation>
        <location evidence="9">Cell membrane</location>
        <topology evidence="9">Multi-pass membrane protein</topology>
    </subcellularLocation>
    <subcellularLocation>
        <location evidence="1 11">Membrane</location>
        <topology evidence="1 11">Multi-pass membrane protein</topology>
    </subcellularLocation>
</comment>
<dbReference type="EMBL" id="BAAARY010000005">
    <property type="protein sequence ID" value="GAA2519936.1"/>
    <property type="molecule type" value="Genomic_DNA"/>
</dbReference>
<sequence length="448" mass="49510">MLSAFLSAFRTPDLRRKLLFTVGIIALYRLGAALPSPGVSFAAIERCKVAMEGADASGVFTLLNLFSGGALLQLSVLALGIMPYITASIILQLLTVVVPRFEQLRKEGQAGQAKITQYTRYLTLGLAVLQSASFIALANSGTMFGGSCPQDDRNFAVIPDMSGEGMPYWVTLLGVVIAMTAGTGLVMWFGEMVTDRGVGNGMSVLIFTSIAAQLPTEGARIYEKGLDKFSLVMLMVLLVIGLVVFIEQAQRRIPVQYAKRMVGRRMYGGTSTYIPLKVNQAGVIPVIFASSLLYLPQLFLSFFDRNNLTGWQRWIDDHLVQPTAIEHIIVYFLMIIFFTYFYVSITFNPTEVADNMKKYGGFIPGIRPGRPTADYLGFILSRITLPGALYLGMISVLPNFMFIWLDKQQFMNFPFGGTAVLIMVGVGLETVKQIESQLMQRNYEGFLR</sequence>
<proteinExistence type="inferred from homology"/>
<dbReference type="PROSITE" id="PS00756">
    <property type="entry name" value="SECY_2"/>
    <property type="match status" value="1"/>
</dbReference>
<keyword evidence="4 9" id="KW-0812">Transmembrane</keyword>
<dbReference type="Proteomes" id="UP001499978">
    <property type="component" value="Unassembled WGS sequence"/>
</dbReference>
<evidence type="ECO:0000256" key="9">
    <source>
        <dbReference type="HAMAP-Rule" id="MF_01465"/>
    </source>
</evidence>
<name>A0ABP6APH7_9ACTN</name>
<comment type="function">
    <text evidence="9 10">The central subunit of the protein translocation channel SecYEG. Consists of two halves formed by TMs 1-5 and 6-10. These two domains form a lateral gate at the front which open onto the bilayer between TMs 2 and 7, and are clamped together by SecE at the back. The channel is closed by both a pore ring composed of hydrophobic SecY resides and a short helix (helix 2A) on the extracellular side of the membrane which forms a plug. The plug probably moves laterally to allow the channel to open. The ring and the pore may move independently.</text>
</comment>
<keyword evidence="3 9" id="KW-0813">Transport</keyword>
<comment type="similarity">
    <text evidence="2 9 12">Belongs to the SecY/SEC61-alpha family.</text>
</comment>
<protein>
    <recommendedName>
        <fullName evidence="9 10">Protein translocase subunit SecY</fullName>
    </recommendedName>
</protein>
<feature type="transmembrane region" description="Helical" evidence="9">
    <location>
        <begin position="228"/>
        <end position="246"/>
    </location>
</feature>
<evidence type="ECO:0000313" key="13">
    <source>
        <dbReference type="EMBL" id="GAA2519936.1"/>
    </source>
</evidence>
<dbReference type="Gene3D" id="1.10.3370.10">
    <property type="entry name" value="SecY subunit domain"/>
    <property type="match status" value="1"/>
</dbReference>
<feature type="transmembrane region" description="Helical" evidence="9">
    <location>
        <begin position="388"/>
        <end position="405"/>
    </location>
</feature>
<feature type="transmembrane region" description="Helical" evidence="9">
    <location>
        <begin position="328"/>
        <end position="348"/>
    </location>
</feature>
<evidence type="ECO:0000256" key="2">
    <source>
        <dbReference type="ARBA" id="ARBA00005751"/>
    </source>
</evidence>
<keyword evidence="9" id="KW-1003">Cell membrane</keyword>
<dbReference type="NCBIfam" id="TIGR00967">
    <property type="entry name" value="3a0501s007"/>
    <property type="match status" value="1"/>
</dbReference>
<evidence type="ECO:0000256" key="1">
    <source>
        <dbReference type="ARBA" id="ARBA00004141"/>
    </source>
</evidence>
<feature type="transmembrane region" description="Helical" evidence="9">
    <location>
        <begin position="20"/>
        <end position="44"/>
    </location>
</feature>
<evidence type="ECO:0000256" key="5">
    <source>
        <dbReference type="ARBA" id="ARBA00022927"/>
    </source>
</evidence>
<evidence type="ECO:0000256" key="12">
    <source>
        <dbReference type="RuleBase" id="RU004349"/>
    </source>
</evidence>
<evidence type="ECO:0000256" key="6">
    <source>
        <dbReference type="ARBA" id="ARBA00022989"/>
    </source>
</evidence>
<evidence type="ECO:0000256" key="7">
    <source>
        <dbReference type="ARBA" id="ARBA00023010"/>
    </source>
</evidence>
<keyword evidence="7 9" id="KW-0811">Translocation</keyword>
<organism evidence="13 14">
    <name type="scientific">Pilimelia columellifera subsp. columellifera</name>
    <dbReference type="NCBI Taxonomy" id="706583"/>
    <lineage>
        <taxon>Bacteria</taxon>
        <taxon>Bacillati</taxon>
        <taxon>Actinomycetota</taxon>
        <taxon>Actinomycetes</taxon>
        <taxon>Micromonosporales</taxon>
        <taxon>Micromonosporaceae</taxon>
        <taxon>Pilimelia</taxon>
    </lineage>
</organism>
<feature type="transmembrane region" description="Helical" evidence="9">
    <location>
        <begin position="121"/>
        <end position="146"/>
    </location>
</feature>
<dbReference type="InterPro" id="IPR023201">
    <property type="entry name" value="SecY_dom_sf"/>
</dbReference>
<evidence type="ECO:0000256" key="11">
    <source>
        <dbReference type="RuleBase" id="RU003484"/>
    </source>
</evidence>
<dbReference type="PROSITE" id="PS00755">
    <property type="entry name" value="SECY_1"/>
    <property type="match status" value="1"/>
</dbReference>
<evidence type="ECO:0000256" key="4">
    <source>
        <dbReference type="ARBA" id="ARBA00022692"/>
    </source>
</evidence>
<keyword evidence="8 9" id="KW-0472">Membrane</keyword>
<keyword evidence="6 9" id="KW-1133">Transmembrane helix</keyword>
<feature type="transmembrane region" description="Helical" evidence="9">
    <location>
        <begin position="81"/>
        <end position="101"/>
    </location>
</feature>